<dbReference type="GeneID" id="19975272"/>
<dbReference type="eggNOG" id="KOG3754">
    <property type="taxonomic scope" value="Eukaryota"/>
</dbReference>
<dbReference type="Proteomes" id="UP000030752">
    <property type="component" value="Unassembled WGS sequence"/>
</dbReference>
<organism evidence="11 12">
    <name type="scientific">Cyphellophora europaea (strain CBS 101466)</name>
    <name type="common">Phialophora europaea</name>
    <dbReference type="NCBI Taxonomy" id="1220924"/>
    <lineage>
        <taxon>Eukaryota</taxon>
        <taxon>Fungi</taxon>
        <taxon>Dikarya</taxon>
        <taxon>Ascomycota</taxon>
        <taxon>Pezizomycotina</taxon>
        <taxon>Eurotiomycetes</taxon>
        <taxon>Chaetothyriomycetidae</taxon>
        <taxon>Chaetothyriales</taxon>
        <taxon>Cyphellophoraceae</taxon>
        <taxon>Cyphellophora</taxon>
    </lineage>
</organism>
<comment type="similarity">
    <text evidence="2 10">Belongs to the glutamate--cysteine ligase type 3 family.</text>
</comment>
<dbReference type="AlphaFoldDB" id="W2RKF7"/>
<evidence type="ECO:0000256" key="2">
    <source>
        <dbReference type="ARBA" id="ARBA00008100"/>
    </source>
</evidence>
<gene>
    <name evidence="11" type="ORF">HMPREF1541_07933</name>
</gene>
<dbReference type="SUPFAM" id="SSF55931">
    <property type="entry name" value="Glutamine synthetase/guanido kinase"/>
    <property type="match status" value="1"/>
</dbReference>
<dbReference type="InParanoid" id="W2RKF7"/>
<dbReference type="InterPro" id="IPR004308">
    <property type="entry name" value="GCS"/>
</dbReference>
<dbReference type="OrthoDB" id="7939818at2759"/>
<evidence type="ECO:0000313" key="11">
    <source>
        <dbReference type="EMBL" id="ETN36946.1"/>
    </source>
</evidence>
<dbReference type="UniPathway" id="UPA00142">
    <property type="reaction ID" value="UER00209"/>
</dbReference>
<dbReference type="Gene3D" id="1.10.8.960">
    <property type="match status" value="1"/>
</dbReference>
<dbReference type="GO" id="GO:0004357">
    <property type="term" value="F:glutamate-cysteine ligase activity"/>
    <property type="evidence" value="ECO:0007669"/>
    <property type="project" value="UniProtKB-UniRule"/>
</dbReference>
<evidence type="ECO:0000256" key="9">
    <source>
        <dbReference type="ARBA" id="ARBA00032122"/>
    </source>
</evidence>
<evidence type="ECO:0000313" key="12">
    <source>
        <dbReference type="Proteomes" id="UP000030752"/>
    </source>
</evidence>
<evidence type="ECO:0000256" key="10">
    <source>
        <dbReference type="RuleBase" id="RU367135"/>
    </source>
</evidence>
<evidence type="ECO:0000256" key="6">
    <source>
        <dbReference type="ARBA" id="ARBA00022741"/>
    </source>
</evidence>
<sequence length="578" mass="65439">MAGDDDLLHGDELFQNKHAIRELATRQLLHAWERQKDRHGDPFLWGDEIECLLLHLEHDGRSVSLEQAPWQQLERVQSKHHDDPSLQPELGAFMLETTPSRPFGSEVTDVLKWQDDLAKRRRLVDAALPQNSRLVTLPYYPRYGAEEGSRRRPYSPAVEKNPVTWSSLVTDEHIASNARYLSILGNIVQKRGKKVEIHIPLYRDVRTPWPWKDAKDARVRKNSIFMDSTLFGATGCSLQVTMQAKNLNEARRLHDGLVPLAPVMLALTAGTPVFRGLLADTDTRWACFEQSVDDRSPEEVESGKPARSRVSSCTTYISQEANQYEHCHIQDLEHDPKVKKALQDGGMDELMAIHFAYLLARDPLFASSQDLKSADISRTTMCDGLLAGMYQTIRLKPAENEGAGWRVEFRPMESQVTDFENAAFCVFVILIARMIIESGHQFYVPLPDVEKGMVTACQRNAATEGRFTFRCNSIAEPTSRPGLLTANEIICGKQGGFEGLMKLLSRGEASQHFSTEQWAQIEIYLRLVMQRTTGAAPTTAAWIRSLIDKHEAYKQDSVVPDRVVYDLVQECIRRNEVV</sequence>
<evidence type="ECO:0000256" key="4">
    <source>
        <dbReference type="ARBA" id="ARBA00022598"/>
    </source>
</evidence>
<dbReference type="EMBL" id="KB822724">
    <property type="protein sequence ID" value="ETN36946.1"/>
    <property type="molecule type" value="Genomic_DNA"/>
</dbReference>
<evidence type="ECO:0000256" key="1">
    <source>
        <dbReference type="ARBA" id="ARBA00005006"/>
    </source>
</evidence>
<dbReference type="GO" id="GO:0005524">
    <property type="term" value="F:ATP binding"/>
    <property type="evidence" value="ECO:0007669"/>
    <property type="project" value="UniProtKB-UniRule"/>
</dbReference>
<evidence type="ECO:0000256" key="5">
    <source>
        <dbReference type="ARBA" id="ARBA00022684"/>
    </source>
</evidence>
<dbReference type="VEuPathDB" id="FungiDB:HMPREF1541_07933"/>
<evidence type="ECO:0000256" key="7">
    <source>
        <dbReference type="ARBA" id="ARBA00022840"/>
    </source>
</evidence>
<protein>
    <recommendedName>
        <fullName evidence="3 10">Glutamate--cysteine ligase</fullName>
        <ecNumber evidence="3 10">6.3.2.2</ecNumber>
    </recommendedName>
    <alternativeName>
        <fullName evidence="9 10">Gamma-ECS</fullName>
    </alternativeName>
    <alternativeName>
        <fullName evidence="8 10">Gamma-glutamylcysteine synthetase</fullName>
    </alternativeName>
</protein>
<evidence type="ECO:0000256" key="8">
    <source>
        <dbReference type="ARBA" id="ARBA00030585"/>
    </source>
</evidence>
<keyword evidence="6 10" id="KW-0547">Nucleotide-binding</keyword>
<dbReference type="Pfam" id="PF03074">
    <property type="entry name" value="GCS"/>
    <property type="match status" value="1"/>
</dbReference>
<keyword evidence="12" id="KW-1185">Reference proteome</keyword>
<dbReference type="RefSeq" id="XP_008720478.1">
    <property type="nucleotide sequence ID" value="XM_008722256.1"/>
</dbReference>
<keyword evidence="5 10" id="KW-0317">Glutathione biosynthesis</keyword>
<comment type="catalytic activity">
    <reaction evidence="10">
        <text>L-cysteine + L-glutamate + ATP = gamma-L-glutamyl-L-cysteine + ADP + phosphate + H(+)</text>
        <dbReference type="Rhea" id="RHEA:13285"/>
        <dbReference type="ChEBI" id="CHEBI:15378"/>
        <dbReference type="ChEBI" id="CHEBI:29985"/>
        <dbReference type="ChEBI" id="CHEBI:30616"/>
        <dbReference type="ChEBI" id="CHEBI:35235"/>
        <dbReference type="ChEBI" id="CHEBI:43474"/>
        <dbReference type="ChEBI" id="CHEBI:58173"/>
        <dbReference type="ChEBI" id="CHEBI:456216"/>
        <dbReference type="EC" id="6.3.2.2"/>
    </reaction>
</comment>
<keyword evidence="7 10" id="KW-0067">ATP-binding</keyword>
<evidence type="ECO:0000256" key="3">
    <source>
        <dbReference type="ARBA" id="ARBA00012220"/>
    </source>
</evidence>
<accession>W2RKF7</accession>
<keyword evidence="4 10" id="KW-0436">Ligase</keyword>
<dbReference type="PANTHER" id="PTHR11164:SF0">
    <property type="entry name" value="GLUTAMATE--CYSTEINE LIGASE CATALYTIC SUBUNIT"/>
    <property type="match status" value="1"/>
</dbReference>
<dbReference type="HOGENOM" id="CLU_010467_0_0_1"/>
<name>W2RKF7_CYPE1</name>
<dbReference type="InterPro" id="IPR014746">
    <property type="entry name" value="Gln_synth/guanido_kin_cat_dom"/>
</dbReference>
<dbReference type="STRING" id="1220924.W2RKF7"/>
<dbReference type="Gene3D" id="3.30.590.50">
    <property type="match status" value="2"/>
</dbReference>
<dbReference type="EC" id="6.3.2.2" evidence="3 10"/>
<proteinExistence type="inferred from homology"/>
<comment type="pathway">
    <text evidence="1 10">Sulfur metabolism; glutathione biosynthesis; glutathione from L-cysteine and L-glutamate: step 1/2.</text>
</comment>
<dbReference type="PANTHER" id="PTHR11164">
    <property type="entry name" value="GLUTAMATE CYSTEINE LIGASE"/>
    <property type="match status" value="1"/>
</dbReference>
<dbReference type="GO" id="GO:0006750">
    <property type="term" value="P:glutathione biosynthetic process"/>
    <property type="evidence" value="ECO:0007669"/>
    <property type="project" value="UniProtKB-UniRule"/>
</dbReference>
<reference evidence="11 12" key="1">
    <citation type="submission" date="2013-03" db="EMBL/GenBank/DDBJ databases">
        <title>The Genome Sequence of Phialophora europaea CBS 101466.</title>
        <authorList>
            <consortium name="The Broad Institute Genomics Platform"/>
            <person name="Cuomo C."/>
            <person name="de Hoog S."/>
            <person name="Gorbushina A."/>
            <person name="Walker B."/>
            <person name="Young S.K."/>
            <person name="Zeng Q."/>
            <person name="Gargeya S."/>
            <person name="Fitzgerald M."/>
            <person name="Haas B."/>
            <person name="Abouelleil A."/>
            <person name="Allen A.W."/>
            <person name="Alvarado L."/>
            <person name="Arachchi H.M."/>
            <person name="Berlin A.M."/>
            <person name="Chapman S.B."/>
            <person name="Gainer-Dewar J."/>
            <person name="Goldberg J."/>
            <person name="Griggs A."/>
            <person name="Gujja S."/>
            <person name="Hansen M."/>
            <person name="Howarth C."/>
            <person name="Imamovic A."/>
            <person name="Ireland A."/>
            <person name="Larimer J."/>
            <person name="McCowan C."/>
            <person name="Murphy C."/>
            <person name="Pearson M."/>
            <person name="Poon T.W."/>
            <person name="Priest M."/>
            <person name="Roberts A."/>
            <person name="Saif S."/>
            <person name="Shea T."/>
            <person name="Sisk P."/>
            <person name="Sykes S."/>
            <person name="Wortman J."/>
            <person name="Nusbaum C."/>
            <person name="Birren B."/>
        </authorList>
    </citation>
    <scope>NUCLEOTIDE SEQUENCE [LARGE SCALE GENOMIC DNA]</scope>
    <source>
        <strain evidence="11 12">CBS 101466</strain>
    </source>
</reference>